<dbReference type="InterPro" id="IPR002300">
    <property type="entry name" value="aa-tRNA-synth_Ia"/>
</dbReference>
<gene>
    <name evidence="12" type="ORF">Klosneuvirus_3_214</name>
</gene>
<evidence type="ECO:0000256" key="4">
    <source>
        <dbReference type="ARBA" id="ARBA00022840"/>
    </source>
</evidence>
<keyword evidence="2" id="KW-0436">Ligase</keyword>
<dbReference type="EC" id="6.1.1.9" evidence="1"/>
<accession>A0A1V0SK04</accession>
<feature type="coiled-coil region" evidence="9">
    <location>
        <begin position="583"/>
        <end position="613"/>
    </location>
</feature>
<keyword evidence="6 12" id="KW-0030">Aminoacyl-tRNA synthetase</keyword>
<dbReference type="GO" id="GO:0005524">
    <property type="term" value="F:ATP binding"/>
    <property type="evidence" value="ECO:0007669"/>
    <property type="project" value="UniProtKB-KW"/>
</dbReference>
<dbReference type="NCBIfam" id="TIGR00422">
    <property type="entry name" value="valS"/>
    <property type="match status" value="1"/>
</dbReference>
<keyword evidence="5" id="KW-0648">Protein biosynthesis</keyword>
<keyword evidence="4" id="KW-0067">ATP-binding</keyword>
<dbReference type="Gene3D" id="3.40.50.620">
    <property type="entry name" value="HUPs"/>
    <property type="match status" value="2"/>
</dbReference>
<dbReference type="InterPro" id="IPR001412">
    <property type="entry name" value="aa-tRNA-synth_I_CS"/>
</dbReference>
<dbReference type="SUPFAM" id="SSF52374">
    <property type="entry name" value="Nucleotidylyl transferase"/>
    <property type="match status" value="1"/>
</dbReference>
<evidence type="ECO:0000256" key="8">
    <source>
        <dbReference type="ARBA" id="ARBA00047552"/>
    </source>
</evidence>
<organism evidence="12">
    <name type="scientific">Klosneuvirus KNV1</name>
    <dbReference type="NCBI Taxonomy" id="1977640"/>
    <lineage>
        <taxon>Viruses</taxon>
        <taxon>Varidnaviria</taxon>
        <taxon>Bamfordvirae</taxon>
        <taxon>Nucleocytoviricota</taxon>
        <taxon>Megaviricetes</taxon>
        <taxon>Imitervirales</taxon>
        <taxon>Mimiviridae</taxon>
        <taxon>Klosneuvirinae</taxon>
        <taxon>Klosneuvirus</taxon>
    </lineage>
</organism>
<dbReference type="InterPro" id="IPR002303">
    <property type="entry name" value="Valyl-tRNA_ligase"/>
</dbReference>
<evidence type="ECO:0000256" key="2">
    <source>
        <dbReference type="ARBA" id="ARBA00022598"/>
    </source>
</evidence>
<dbReference type="PRINTS" id="PR00986">
    <property type="entry name" value="TRNASYNTHVAL"/>
</dbReference>
<dbReference type="SUPFAM" id="SSF47323">
    <property type="entry name" value="Anticodon-binding domain of a subclass of class I aminoacyl-tRNA synthetases"/>
    <property type="match status" value="1"/>
</dbReference>
<proteinExistence type="predicted"/>
<dbReference type="PANTHER" id="PTHR11946:SF93">
    <property type="entry name" value="VALINE--TRNA LIGASE, CHLOROPLASTIC_MITOCHONDRIAL 2"/>
    <property type="match status" value="1"/>
</dbReference>
<evidence type="ECO:0000313" key="12">
    <source>
        <dbReference type="EMBL" id="ARF12079.1"/>
    </source>
</evidence>
<evidence type="ECO:0000256" key="6">
    <source>
        <dbReference type="ARBA" id="ARBA00023146"/>
    </source>
</evidence>
<dbReference type="PANTHER" id="PTHR11946">
    <property type="entry name" value="VALYL-TRNA SYNTHETASES"/>
    <property type="match status" value="1"/>
</dbReference>
<evidence type="ECO:0000256" key="7">
    <source>
        <dbReference type="ARBA" id="ARBA00029936"/>
    </source>
</evidence>
<comment type="catalytic activity">
    <reaction evidence="8">
        <text>tRNA(Val) + L-valine + ATP = L-valyl-tRNA(Val) + AMP + diphosphate</text>
        <dbReference type="Rhea" id="RHEA:10704"/>
        <dbReference type="Rhea" id="RHEA-COMP:9672"/>
        <dbReference type="Rhea" id="RHEA-COMP:9708"/>
        <dbReference type="ChEBI" id="CHEBI:30616"/>
        <dbReference type="ChEBI" id="CHEBI:33019"/>
        <dbReference type="ChEBI" id="CHEBI:57762"/>
        <dbReference type="ChEBI" id="CHEBI:78442"/>
        <dbReference type="ChEBI" id="CHEBI:78537"/>
        <dbReference type="ChEBI" id="CHEBI:456215"/>
        <dbReference type="EC" id="6.1.1.9"/>
    </reaction>
</comment>
<evidence type="ECO:0000256" key="1">
    <source>
        <dbReference type="ARBA" id="ARBA00013169"/>
    </source>
</evidence>
<dbReference type="InterPro" id="IPR009008">
    <property type="entry name" value="Val/Leu/Ile-tRNA-synth_edit"/>
</dbReference>
<reference evidence="12" key="1">
    <citation type="journal article" date="2017" name="Science">
        <title>Giant viruses with an expanded complement of translation system components.</title>
        <authorList>
            <person name="Schulz F."/>
            <person name="Yutin N."/>
            <person name="Ivanova N.N."/>
            <person name="Ortega D.R."/>
            <person name="Lee T.K."/>
            <person name="Vierheilig J."/>
            <person name="Daims H."/>
            <person name="Horn M."/>
            <person name="Wagner M."/>
            <person name="Jensen G.J."/>
            <person name="Kyrpides N.C."/>
            <person name="Koonin E.V."/>
            <person name="Woyke T."/>
        </authorList>
    </citation>
    <scope>NUCLEOTIDE SEQUENCE</scope>
    <source>
        <strain evidence="12">KNV1</strain>
    </source>
</reference>
<dbReference type="InterPro" id="IPR009080">
    <property type="entry name" value="tRNAsynth_Ia_anticodon-bd"/>
</dbReference>
<feature type="domain" description="Aminoacyl-tRNA synthetase class Ia" evidence="10">
    <location>
        <begin position="14"/>
        <end position="559"/>
    </location>
</feature>
<dbReference type="InterPro" id="IPR013155">
    <property type="entry name" value="M/V/L/I-tRNA-synth_anticd-bd"/>
</dbReference>
<dbReference type="PROSITE" id="PS00178">
    <property type="entry name" value="AA_TRNA_LIGASE_I"/>
    <property type="match status" value="1"/>
</dbReference>
<evidence type="ECO:0000256" key="5">
    <source>
        <dbReference type="ARBA" id="ARBA00022917"/>
    </source>
</evidence>
<dbReference type="Pfam" id="PF08264">
    <property type="entry name" value="Anticodon_1"/>
    <property type="match status" value="1"/>
</dbReference>
<feature type="domain" description="Methionyl/Valyl/Leucyl/Isoleucyl-tRNA synthetase anticodon-binding" evidence="11">
    <location>
        <begin position="606"/>
        <end position="703"/>
    </location>
</feature>
<dbReference type="Gene3D" id="1.10.730.10">
    <property type="entry name" value="Isoleucyl-tRNA Synthetase, Domain 1"/>
    <property type="match status" value="1"/>
</dbReference>
<dbReference type="CDD" id="cd00817">
    <property type="entry name" value="ValRS_core"/>
    <property type="match status" value="1"/>
</dbReference>
<name>A0A1V0SK04_9VIRU</name>
<dbReference type="SUPFAM" id="SSF50677">
    <property type="entry name" value="ValRS/IleRS/LeuRS editing domain"/>
    <property type="match status" value="1"/>
</dbReference>
<evidence type="ECO:0000259" key="11">
    <source>
        <dbReference type="Pfam" id="PF08264"/>
    </source>
</evidence>
<dbReference type="CDD" id="cd07962">
    <property type="entry name" value="Anticodon_Ia_Val"/>
    <property type="match status" value="1"/>
</dbReference>
<sequence length="707" mass="82735">MDKHFDFKGSEDSIYQFWLDSKLFESNPSDKPPFVCLQPPPNVTGVLHIGHALNSTMQDILIRYHKLLGYNTLFIPGTDHAGLSLQHVVEKELLKKKITRHQLTREQFLEEANKWKDIKHDNIINQFKKLGCAFDWSREQFTMNEHFSNLVLKTFVKLHHDGLIYRGKYIINWCPKCGTALSNDEVEKEENNDSKMYYIKYPLLTDPSKYIVIATTRPETMFGDTAIACNPGDERCIELEGKKVIIPIINRGIPIIKDHRIHKDFGTGLVKITPAHNKTDYQIGQTHHLPQIQILNERCKIINTGTKYDGMDRYKCREEIVKELSVLGFVEKIVPHANTMDICYKCHTVIEPYLSDQWFVKMAPLIELAQKHIKNGDIQLIPEYNTKLFFDWTDQDQDWCISRQIWRGHQIPIWYCQSCQHITCQETEPETCSKCQSKELKRDSDVLDTWFSSALWAHGVFKTDDEMKYYYPPQILITGKDILFFWVSRMIMMSTYLTDHIPFNKVLLHGIVRDIHGEKMSKTKGNGIDPLDIIEKYGTDALRYTLIFNMTLGEDLNMSEDSIRKIGRPLCTKLWNSARYLFMNIAEDERDAIKNAKEENDEATNNILDKLNKLKQSYHKHMESYNLSNALKELSDFFWNDFCSKYLEDTKSTIHKPYTKKILSNILMETLILYHPFIPFITEELWSYLRKYIDGLPKSIMMTSIKI</sequence>
<evidence type="ECO:0000256" key="3">
    <source>
        <dbReference type="ARBA" id="ARBA00022741"/>
    </source>
</evidence>
<dbReference type="Gene3D" id="3.90.740.10">
    <property type="entry name" value="Valyl/Leucyl/Isoleucyl-tRNA synthetase, editing domain"/>
    <property type="match status" value="1"/>
</dbReference>
<dbReference type="GO" id="GO:0004832">
    <property type="term" value="F:valine-tRNA ligase activity"/>
    <property type="evidence" value="ECO:0007669"/>
    <property type="project" value="UniProtKB-EC"/>
</dbReference>
<dbReference type="EMBL" id="KY684110">
    <property type="protein sequence ID" value="ARF12079.1"/>
    <property type="molecule type" value="Genomic_DNA"/>
</dbReference>
<protein>
    <recommendedName>
        <fullName evidence="1">valine--tRNA ligase</fullName>
        <ecNumber evidence="1">6.1.1.9</ecNumber>
    </recommendedName>
    <alternativeName>
        <fullName evidence="7">Valyl-tRNA synthetase</fullName>
    </alternativeName>
</protein>
<dbReference type="NCBIfam" id="NF004349">
    <property type="entry name" value="PRK05729.1"/>
    <property type="match status" value="1"/>
</dbReference>
<dbReference type="InterPro" id="IPR033705">
    <property type="entry name" value="Anticodon_Ia_Val"/>
</dbReference>
<dbReference type="Pfam" id="PF00133">
    <property type="entry name" value="tRNA-synt_1"/>
    <property type="match status" value="1"/>
</dbReference>
<evidence type="ECO:0000259" key="10">
    <source>
        <dbReference type="Pfam" id="PF00133"/>
    </source>
</evidence>
<dbReference type="InterPro" id="IPR014729">
    <property type="entry name" value="Rossmann-like_a/b/a_fold"/>
</dbReference>
<keyword evidence="9" id="KW-0175">Coiled coil</keyword>
<dbReference type="GO" id="GO:0002161">
    <property type="term" value="F:aminoacyl-tRNA deacylase activity"/>
    <property type="evidence" value="ECO:0007669"/>
    <property type="project" value="InterPro"/>
</dbReference>
<keyword evidence="3" id="KW-0547">Nucleotide-binding</keyword>
<evidence type="ECO:0000256" key="9">
    <source>
        <dbReference type="SAM" id="Coils"/>
    </source>
</evidence>